<reference evidence="1" key="1">
    <citation type="submission" date="2022-07" db="EMBL/GenBank/DDBJ databases">
        <title>Fungi with potential for degradation of polypropylene.</title>
        <authorList>
            <person name="Gostincar C."/>
        </authorList>
    </citation>
    <scope>NUCLEOTIDE SEQUENCE</scope>
    <source>
        <strain evidence="1">EXF-13308</strain>
    </source>
</reference>
<gene>
    <name evidence="1" type="ORF">NKR23_g12486</name>
</gene>
<keyword evidence="2" id="KW-1185">Reference proteome</keyword>
<name>A0AA38R1K9_9PEZI</name>
<dbReference type="EMBL" id="JANBVO010000150">
    <property type="protein sequence ID" value="KAJ9129684.1"/>
    <property type="molecule type" value="Genomic_DNA"/>
</dbReference>
<organism evidence="1 2">
    <name type="scientific">Pleurostoma richardsiae</name>
    <dbReference type="NCBI Taxonomy" id="41990"/>
    <lineage>
        <taxon>Eukaryota</taxon>
        <taxon>Fungi</taxon>
        <taxon>Dikarya</taxon>
        <taxon>Ascomycota</taxon>
        <taxon>Pezizomycotina</taxon>
        <taxon>Sordariomycetes</taxon>
        <taxon>Sordariomycetidae</taxon>
        <taxon>Calosphaeriales</taxon>
        <taxon>Pleurostomataceae</taxon>
        <taxon>Pleurostoma</taxon>
    </lineage>
</organism>
<proteinExistence type="predicted"/>
<comment type="caution">
    <text evidence="1">The sequence shown here is derived from an EMBL/GenBank/DDBJ whole genome shotgun (WGS) entry which is preliminary data.</text>
</comment>
<accession>A0AA38R1K9</accession>
<protein>
    <submittedName>
        <fullName evidence="1">Uncharacterized protein</fullName>
    </submittedName>
</protein>
<sequence length="197" mass="22039">MYFGMGWNVAAALEGDQADLMALTLWGDIIAEEKTISDTGMEEDAFTEPFLQDLVKAQMALLLAFDTTEKAHKREHLLTGRQRLRDEAGVDETYRQFIAERRALGVFSIGPLGLGSTPNQQQEWKRATMPRILAGDTGYVSWTAAKRYYIDTVISLVRDRTGADRHEAQFTTDTAGNEVDDFLAYIQGEQPNVNADL</sequence>
<evidence type="ECO:0000313" key="1">
    <source>
        <dbReference type="EMBL" id="KAJ9129684.1"/>
    </source>
</evidence>
<evidence type="ECO:0000313" key="2">
    <source>
        <dbReference type="Proteomes" id="UP001174694"/>
    </source>
</evidence>
<dbReference type="AlphaFoldDB" id="A0AA38R1K9"/>
<dbReference type="Proteomes" id="UP001174694">
    <property type="component" value="Unassembled WGS sequence"/>
</dbReference>